<dbReference type="SUPFAM" id="SSF48179">
    <property type="entry name" value="6-phosphogluconate dehydrogenase C-terminal domain-like"/>
    <property type="match status" value="1"/>
</dbReference>
<evidence type="ECO:0000313" key="10">
    <source>
        <dbReference type="Proteomes" id="UP000471166"/>
    </source>
</evidence>
<dbReference type="InterPro" id="IPR011548">
    <property type="entry name" value="HIBADH"/>
</dbReference>
<dbReference type="GO" id="GO:0050661">
    <property type="term" value="F:NADP binding"/>
    <property type="evidence" value="ECO:0007669"/>
    <property type="project" value="InterPro"/>
</dbReference>
<dbReference type="GO" id="GO:0006574">
    <property type="term" value="P:L-valine catabolic process"/>
    <property type="evidence" value="ECO:0007669"/>
    <property type="project" value="UniProtKB-UniPathway"/>
</dbReference>
<dbReference type="PIRSF" id="PIRSF000103">
    <property type="entry name" value="HIBADH"/>
    <property type="match status" value="1"/>
</dbReference>
<dbReference type="Gene3D" id="1.10.1040.10">
    <property type="entry name" value="N-(1-d-carboxylethyl)-l-norvaline Dehydrogenase, domain 2"/>
    <property type="match status" value="1"/>
</dbReference>
<evidence type="ECO:0000256" key="3">
    <source>
        <dbReference type="ARBA" id="ARBA00023002"/>
    </source>
</evidence>
<comment type="caution">
    <text evidence="9">The sequence shown here is derived from an EMBL/GenBank/DDBJ whole genome shotgun (WGS) entry which is preliminary data.</text>
</comment>
<dbReference type="PROSITE" id="PS00895">
    <property type="entry name" value="3_HYDROXYISOBUT_DH"/>
    <property type="match status" value="1"/>
</dbReference>
<dbReference type="Pfam" id="PF03446">
    <property type="entry name" value="NAD_binding_2"/>
    <property type="match status" value="1"/>
</dbReference>
<dbReference type="GO" id="GO:0051287">
    <property type="term" value="F:NAD binding"/>
    <property type="evidence" value="ECO:0007669"/>
    <property type="project" value="InterPro"/>
</dbReference>
<evidence type="ECO:0000313" key="9">
    <source>
        <dbReference type="EMBL" id="NEW31904.1"/>
    </source>
</evidence>
<comment type="catalytic activity">
    <reaction evidence="6">
        <text>3-hydroxy-2-methylpropanoate + NAD(+) = 2-methyl-3-oxopropanoate + NADH + H(+)</text>
        <dbReference type="Rhea" id="RHEA:17681"/>
        <dbReference type="ChEBI" id="CHEBI:11805"/>
        <dbReference type="ChEBI" id="CHEBI:15378"/>
        <dbReference type="ChEBI" id="CHEBI:57540"/>
        <dbReference type="ChEBI" id="CHEBI:57700"/>
        <dbReference type="ChEBI" id="CHEBI:57945"/>
        <dbReference type="EC" id="1.1.1.31"/>
    </reaction>
</comment>
<dbReference type="PANTHER" id="PTHR22981:SF7">
    <property type="entry name" value="3-HYDROXYISOBUTYRATE DEHYDROGENASE, MITOCHONDRIAL"/>
    <property type="match status" value="1"/>
</dbReference>
<feature type="domain" description="3-hydroxyisobutyrate dehydrogenase-like NAD-binding" evidence="8">
    <location>
        <begin position="204"/>
        <end position="327"/>
    </location>
</feature>
<comment type="pathway">
    <text evidence="6">Amino-acid degradation; L-valine degradation.</text>
</comment>
<evidence type="ECO:0000256" key="6">
    <source>
        <dbReference type="RuleBase" id="RU910714"/>
    </source>
</evidence>
<dbReference type="InterPro" id="IPR002204">
    <property type="entry name" value="3-OH-isobutyrate_DH-rel_CS"/>
</dbReference>
<dbReference type="InterPro" id="IPR006115">
    <property type="entry name" value="6PGDH_NADP-bd"/>
</dbReference>
<dbReference type="EMBL" id="JAAGVB010000005">
    <property type="protein sequence ID" value="NEW31904.1"/>
    <property type="molecule type" value="Genomic_DNA"/>
</dbReference>
<organism evidence="9 10">
    <name type="scientific">Nocardia cyriacigeorgica</name>
    <dbReference type="NCBI Taxonomy" id="135487"/>
    <lineage>
        <taxon>Bacteria</taxon>
        <taxon>Bacillati</taxon>
        <taxon>Actinomycetota</taxon>
        <taxon>Actinomycetes</taxon>
        <taxon>Mycobacteriales</taxon>
        <taxon>Nocardiaceae</taxon>
        <taxon>Nocardia</taxon>
    </lineage>
</organism>
<dbReference type="FunFam" id="1.10.1040.10:FF:000006">
    <property type="entry name" value="3-hydroxyisobutyrate dehydrogenase"/>
    <property type="match status" value="1"/>
</dbReference>
<name>A0A6P1CKR8_9NOCA</name>
<feature type="domain" description="6-phosphogluconate dehydrogenase NADP-binding" evidence="7">
    <location>
        <begin position="45"/>
        <end position="201"/>
    </location>
</feature>
<keyword evidence="2 6" id="KW-0101">Branched-chain amino acid catabolism</keyword>
<feature type="active site" evidence="5">
    <location>
        <position position="210"/>
    </location>
</feature>
<dbReference type="InterPro" id="IPR015815">
    <property type="entry name" value="HIBADH-related"/>
</dbReference>
<evidence type="ECO:0000256" key="5">
    <source>
        <dbReference type="PIRSR" id="PIRSR000103-1"/>
    </source>
</evidence>
<dbReference type="InterPro" id="IPR029154">
    <property type="entry name" value="HIBADH-like_NADP-bd"/>
</dbReference>
<dbReference type="InterPro" id="IPR036291">
    <property type="entry name" value="NAD(P)-bd_dom_sf"/>
</dbReference>
<dbReference type="Pfam" id="PF14833">
    <property type="entry name" value="NAD_binding_11"/>
    <property type="match status" value="1"/>
</dbReference>
<dbReference type="NCBIfam" id="TIGR01692">
    <property type="entry name" value="HIBADH"/>
    <property type="match status" value="1"/>
</dbReference>
<evidence type="ECO:0000256" key="2">
    <source>
        <dbReference type="ARBA" id="ARBA00022456"/>
    </source>
</evidence>
<dbReference type="Gene3D" id="3.40.50.720">
    <property type="entry name" value="NAD(P)-binding Rossmann-like Domain"/>
    <property type="match status" value="1"/>
</dbReference>
<gene>
    <name evidence="9" type="primary">mmsB</name>
    <name evidence="9" type="ORF">GV791_04915</name>
</gene>
<comment type="similarity">
    <text evidence="1 6">Belongs to the HIBADH-related family.</text>
</comment>
<keyword evidence="3 6" id="KW-0560">Oxidoreductase</keyword>
<sequence length="340" mass="35052">MVAGHSGRGDRRAGRDLFHRIGWPRTGFDRPEPGGTAVNEPARKTIGFLGLGHMGAPMAANLVRAGYDVHAFDPMPAAQETAREAGIRLVESGVAAAVDRDIVITMLTNGKLVRDVYGELVPAARPGTLFIDCSTIDVADAKAAAEMAVAAGHRALDAPVSGGVAGAAAGTLTFMVGGAEADFAEALPVLDVMGGKVVHCGANGVGQVAKICNNMLLGISMIGLSEALVLGEKLGLSHQSFFDVVSKASGQSWALTSYCPVPGPVPSSPANNDYEPGFATALMNKDLGLAANALRTNGVDGQLGLLAAQIYERFNQSAGGKDFSAIVTDIRNRSEQEGAQ</sequence>
<reference evidence="9 10" key="1">
    <citation type="submission" date="2020-01" db="EMBL/GenBank/DDBJ databases">
        <title>Genetics and antimicrobial susceptibilities of Nocardia species isolated from the soil; a comparison with species isolated from humans.</title>
        <authorList>
            <person name="Carrasco G."/>
            <person name="Monzon S."/>
            <person name="Sansegundo M."/>
            <person name="Garcia E."/>
            <person name="Garrido N."/>
            <person name="Medina M.J."/>
            <person name="Villalon P."/>
            <person name="Ramirez-Arocha A.C."/>
            <person name="Jimenez P."/>
            <person name="Cuesta I."/>
            <person name="Valdezate S."/>
        </authorList>
    </citation>
    <scope>NUCLEOTIDE SEQUENCE [LARGE SCALE GENOMIC DNA]</scope>
    <source>
        <strain evidence="9 10">CNM20110626</strain>
    </source>
</reference>
<evidence type="ECO:0000259" key="8">
    <source>
        <dbReference type="Pfam" id="PF14833"/>
    </source>
</evidence>
<dbReference type="UniPathway" id="UPA00362"/>
<dbReference type="InterPro" id="IPR013328">
    <property type="entry name" value="6PGD_dom2"/>
</dbReference>
<dbReference type="InterPro" id="IPR008927">
    <property type="entry name" value="6-PGluconate_DH-like_C_sf"/>
</dbReference>
<dbReference type="EC" id="1.1.1.31" evidence="6"/>
<dbReference type="SUPFAM" id="SSF51735">
    <property type="entry name" value="NAD(P)-binding Rossmann-fold domains"/>
    <property type="match status" value="1"/>
</dbReference>
<protein>
    <recommendedName>
        <fullName evidence="6">3-hydroxyisobutyrate dehydrogenase</fullName>
        <shortName evidence="6">HIBADH</shortName>
        <ecNumber evidence="6">1.1.1.31</ecNumber>
    </recommendedName>
</protein>
<dbReference type="GO" id="GO:0008442">
    <property type="term" value="F:3-hydroxyisobutyrate dehydrogenase activity"/>
    <property type="evidence" value="ECO:0007669"/>
    <property type="project" value="UniProtKB-EC"/>
</dbReference>
<evidence type="ECO:0000256" key="1">
    <source>
        <dbReference type="ARBA" id="ARBA00009080"/>
    </source>
</evidence>
<evidence type="ECO:0000259" key="7">
    <source>
        <dbReference type="Pfam" id="PF03446"/>
    </source>
</evidence>
<evidence type="ECO:0000256" key="4">
    <source>
        <dbReference type="ARBA" id="ARBA00023027"/>
    </source>
</evidence>
<proteinExistence type="inferred from homology"/>
<dbReference type="PANTHER" id="PTHR22981">
    <property type="entry name" value="3-HYDROXYISOBUTYRATE DEHYDROGENASE-RELATED"/>
    <property type="match status" value="1"/>
</dbReference>
<keyword evidence="4 6" id="KW-0520">NAD</keyword>
<accession>A0A6P1CKR8</accession>
<dbReference type="Proteomes" id="UP000471166">
    <property type="component" value="Unassembled WGS sequence"/>
</dbReference>
<dbReference type="AlphaFoldDB" id="A0A6P1CKR8"/>